<dbReference type="InterPro" id="IPR003538">
    <property type="entry name" value="TonB"/>
</dbReference>
<evidence type="ECO:0000256" key="9">
    <source>
        <dbReference type="ARBA" id="ARBA00023136"/>
    </source>
</evidence>
<dbReference type="InterPro" id="IPR006260">
    <property type="entry name" value="TonB/TolA_C"/>
</dbReference>
<comment type="similarity">
    <text evidence="2">Belongs to the TonB family.</text>
</comment>
<keyword evidence="8" id="KW-1133">Transmembrane helix</keyword>
<dbReference type="PANTHER" id="PTHR33446:SF2">
    <property type="entry name" value="PROTEIN TONB"/>
    <property type="match status" value="1"/>
</dbReference>
<evidence type="ECO:0000256" key="1">
    <source>
        <dbReference type="ARBA" id="ARBA00004383"/>
    </source>
</evidence>
<evidence type="ECO:0000256" key="4">
    <source>
        <dbReference type="ARBA" id="ARBA00022475"/>
    </source>
</evidence>
<keyword evidence="9" id="KW-0472">Membrane</keyword>
<evidence type="ECO:0000256" key="2">
    <source>
        <dbReference type="ARBA" id="ARBA00006555"/>
    </source>
</evidence>
<evidence type="ECO:0000256" key="8">
    <source>
        <dbReference type="ARBA" id="ARBA00022989"/>
    </source>
</evidence>
<evidence type="ECO:0000256" key="3">
    <source>
        <dbReference type="ARBA" id="ARBA00022448"/>
    </source>
</evidence>
<keyword evidence="3" id="KW-0813">Transport</keyword>
<dbReference type="PROSITE" id="PS52015">
    <property type="entry name" value="TONB_CTD"/>
    <property type="match status" value="1"/>
</dbReference>
<evidence type="ECO:0000313" key="11">
    <source>
        <dbReference type="EMBL" id="NER18847.1"/>
    </source>
</evidence>
<accession>A0A6M0CTJ4</accession>
<dbReference type="GO" id="GO:0015891">
    <property type="term" value="P:siderophore transport"/>
    <property type="evidence" value="ECO:0007669"/>
    <property type="project" value="InterPro"/>
</dbReference>
<gene>
    <name evidence="11" type="ORF">GWK10_16630</name>
</gene>
<dbReference type="GO" id="GO:0055085">
    <property type="term" value="P:transmembrane transport"/>
    <property type="evidence" value="ECO:0007669"/>
    <property type="project" value="InterPro"/>
</dbReference>
<dbReference type="Pfam" id="PF03544">
    <property type="entry name" value="TonB_C"/>
    <property type="match status" value="1"/>
</dbReference>
<dbReference type="Proteomes" id="UP000474296">
    <property type="component" value="Unassembled WGS sequence"/>
</dbReference>
<keyword evidence="7" id="KW-0653">Protein transport</keyword>
<dbReference type="GO" id="GO:0031992">
    <property type="term" value="F:energy transducer activity"/>
    <property type="evidence" value="ECO:0007669"/>
    <property type="project" value="InterPro"/>
</dbReference>
<protein>
    <submittedName>
        <fullName evidence="11">TonB family protein</fullName>
    </submittedName>
</protein>
<dbReference type="SUPFAM" id="SSF74653">
    <property type="entry name" value="TolA/TonB C-terminal domain"/>
    <property type="match status" value="1"/>
</dbReference>
<dbReference type="NCBIfam" id="TIGR01352">
    <property type="entry name" value="tonB_Cterm"/>
    <property type="match status" value="1"/>
</dbReference>
<dbReference type="GO" id="GO:0015031">
    <property type="term" value="P:protein transport"/>
    <property type="evidence" value="ECO:0007669"/>
    <property type="project" value="UniProtKB-KW"/>
</dbReference>
<sequence length="232" mass="27165">MKKLQSFNFKRHFRDITVNDTISVYFGLKMKSNSKLSIKDSYGSARIYAKKYQAKAYKKHADLLKDEIKKVLFEIPNVQLLNKKLDKYAPRHSLNFLFKIDVENDNKITLLNGNEHYEGGFIERTPLYPGCETEFPRKKSASCFQLKIQNHIRRNFKYPKEAQKLGIQGRVYINFLINKEGDIENIRMRGPHPFLKAEARRIIELLPKFSPGLRNGEPVKVPFSIPITFRLQ</sequence>
<dbReference type="InterPro" id="IPR051045">
    <property type="entry name" value="TonB-dependent_transducer"/>
</dbReference>
<comment type="caution">
    <text evidence="11">The sequence shown here is derived from an EMBL/GenBank/DDBJ whole genome shotgun (WGS) entry which is preliminary data.</text>
</comment>
<evidence type="ECO:0000256" key="6">
    <source>
        <dbReference type="ARBA" id="ARBA00022692"/>
    </source>
</evidence>
<evidence type="ECO:0000256" key="5">
    <source>
        <dbReference type="ARBA" id="ARBA00022519"/>
    </source>
</evidence>
<feature type="domain" description="TonB C-terminal" evidence="10">
    <location>
        <begin position="143"/>
        <end position="232"/>
    </location>
</feature>
<reference evidence="11 12" key="1">
    <citation type="submission" date="2020-01" db="EMBL/GenBank/DDBJ databases">
        <title>Spongiivirga citrea KCTC 32990T.</title>
        <authorList>
            <person name="Wang G."/>
        </authorList>
    </citation>
    <scope>NUCLEOTIDE SEQUENCE [LARGE SCALE GENOMIC DNA]</scope>
    <source>
        <strain evidence="11 12">KCTC 32990</strain>
    </source>
</reference>
<dbReference type="InterPro" id="IPR037682">
    <property type="entry name" value="TonB_C"/>
</dbReference>
<evidence type="ECO:0000256" key="7">
    <source>
        <dbReference type="ARBA" id="ARBA00022927"/>
    </source>
</evidence>
<dbReference type="EMBL" id="JAABOQ010000007">
    <property type="protein sequence ID" value="NER18847.1"/>
    <property type="molecule type" value="Genomic_DNA"/>
</dbReference>
<keyword evidence="4" id="KW-1003">Cell membrane</keyword>
<dbReference type="GO" id="GO:0098797">
    <property type="term" value="C:plasma membrane protein complex"/>
    <property type="evidence" value="ECO:0007669"/>
    <property type="project" value="TreeGrafter"/>
</dbReference>
<evidence type="ECO:0000259" key="10">
    <source>
        <dbReference type="PROSITE" id="PS52015"/>
    </source>
</evidence>
<name>A0A6M0CTJ4_9FLAO</name>
<dbReference type="Gene3D" id="3.30.1150.10">
    <property type="match status" value="1"/>
</dbReference>
<keyword evidence="12" id="KW-1185">Reference proteome</keyword>
<dbReference type="PANTHER" id="PTHR33446">
    <property type="entry name" value="PROTEIN TONB-RELATED"/>
    <property type="match status" value="1"/>
</dbReference>
<comment type="subcellular location">
    <subcellularLocation>
        <location evidence="1">Cell inner membrane</location>
        <topology evidence="1">Single-pass membrane protein</topology>
        <orientation evidence="1">Periplasmic side</orientation>
    </subcellularLocation>
</comment>
<proteinExistence type="inferred from homology"/>
<dbReference type="AlphaFoldDB" id="A0A6M0CTJ4"/>
<evidence type="ECO:0000313" key="12">
    <source>
        <dbReference type="Proteomes" id="UP000474296"/>
    </source>
</evidence>
<dbReference type="GO" id="GO:0030288">
    <property type="term" value="C:outer membrane-bounded periplasmic space"/>
    <property type="evidence" value="ECO:0007669"/>
    <property type="project" value="InterPro"/>
</dbReference>
<keyword evidence="6" id="KW-0812">Transmembrane</keyword>
<keyword evidence="5" id="KW-0997">Cell inner membrane</keyword>
<dbReference type="PRINTS" id="PR01374">
    <property type="entry name" value="TONBPROTEIN"/>
</dbReference>
<organism evidence="11 12">
    <name type="scientific">Spongiivirga citrea</name>
    <dbReference type="NCBI Taxonomy" id="1481457"/>
    <lineage>
        <taxon>Bacteria</taxon>
        <taxon>Pseudomonadati</taxon>
        <taxon>Bacteroidota</taxon>
        <taxon>Flavobacteriia</taxon>
        <taxon>Flavobacteriales</taxon>
        <taxon>Flavobacteriaceae</taxon>
        <taxon>Spongiivirga</taxon>
    </lineage>
</organism>